<dbReference type="SUPFAM" id="SSF48695">
    <property type="entry name" value="Multiheme cytochromes"/>
    <property type="match status" value="1"/>
</dbReference>
<dbReference type="InterPro" id="IPR036280">
    <property type="entry name" value="Multihaem_cyt_sf"/>
</dbReference>
<proteinExistence type="predicted"/>
<dbReference type="Pfam" id="PF14522">
    <property type="entry name" value="Cytochrome_C7"/>
    <property type="match status" value="1"/>
</dbReference>
<dbReference type="Proteomes" id="UP000242881">
    <property type="component" value="Unassembled WGS sequence"/>
</dbReference>
<dbReference type="AlphaFoldDB" id="A0A2J6WNX9"/>
<dbReference type="Gene3D" id="3.90.10.10">
    <property type="entry name" value="Cytochrome C3"/>
    <property type="match status" value="1"/>
</dbReference>
<comment type="caution">
    <text evidence="3">The sequence shown here is derived from an EMBL/GenBank/DDBJ whole genome shotgun (WGS) entry which is preliminary data.</text>
</comment>
<feature type="chain" id="PRO_5014344916" evidence="1">
    <location>
        <begin position="20"/>
        <end position="112"/>
    </location>
</feature>
<feature type="domain" description="Cytochrome c7-like" evidence="2">
    <location>
        <begin position="41"/>
        <end position="112"/>
    </location>
</feature>
<keyword evidence="1" id="KW-0732">Signal</keyword>
<dbReference type="InterPro" id="IPR029467">
    <property type="entry name" value="Cyt_c7-like"/>
</dbReference>
<accession>A0A2J6WNX9</accession>
<sequence>MKKLLVALSVLAFAAIAFANVPETIDLSKAFNVKSPTKKAVMFPHAIHQKNSQCTDCHMDAKGGKDLKGADGKKLVVGEVKGTANALHKNFCWPCHEKKQVKAGKSCTTCHK</sequence>
<evidence type="ECO:0000256" key="1">
    <source>
        <dbReference type="SAM" id="SignalP"/>
    </source>
</evidence>
<evidence type="ECO:0000313" key="4">
    <source>
        <dbReference type="Proteomes" id="UP000242881"/>
    </source>
</evidence>
<dbReference type="EMBL" id="PNIN01000027">
    <property type="protein sequence ID" value="PMP72113.1"/>
    <property type="molecule type" value="Genomic_DNA"/>
</dbReference>
<gene>
    <name evidence="3" type="ORF">C0187_02360</name>
</gene>
<organism evidence="3 4">
    <name type="scientific">Calditerrivibrio nitroreducens</name>
    <dbReference type="NCBI Taxonomy" id="477976"/>
    <lineage>
        <taxon>Bacteria</taxon>
        <taxon>Pseudomonadati</taxon>
        <taxon>Deferribacterota</taxon>
        <taxon>Deferribacteres</taxon>
        <taxon>Deferribacterales</taxon>
        <taxon>Calditerrivibrionaceae</taxon>
    </lineage>
</organism>
<dbReference type="CDD" id="cd08168">
    <property type="entry name" value="Cytochrom_C3"/>
    <property type="match status" value="1"/>
</dbReference>
<evidence type="ECO:0000259" key="2">
    <source>
        <dbReference type="Pfam" id="PF14522"/>
    </source>
</evidence>
<name>A0A2J6WNX9_9BACT</name>
<feature type="signal peptide" evidence="1">
    <location>
        <begin position="1"/>
        <end position="19"/>
    </location>
</feature>
<protein>
    <submittedName>
        <fullName evidence="3">Cytochrome C</fullName>
    </submittedName>
</protein>
<evidence type="ECO:0000313" key="3">
    <source>
        <dbReference type="EMBL" id="PMP72113.1"/>
    </source>
</evidence>
<reference evidence="3 4" key="1">
    <citation type="submission" date="2018-01" db="EMBL/GenBank/DDBJ databases">
        <title>Metagenomic assembled genomes from two thermal pools in the Uzon Caldera, Kamchatka, Russia.</title>
        <authorList>
            <person name="Wilkins L."/>
            <person name="Ettinger C."/>
        </authorList>
    </citation>
    <scope>NUCLEOTIDE SEQUENCE [LARGE SCALE GENOMIC DNA]</scope>
    <source>
        <strain evidence="3">ZAV-05</strain>
    </source>
</reference>